<dbReference type="InterPro" id="IPR037063">
    <property type="entry name" value="PHb_sf"/>
</dbReference>
<gene>
    <name evidence="2" type="ORF">E0493_17685</name>
</gene>
<proteinExistence type="predicted"/>
<dbReference type="EMBL" id="SNVJ01000018">
    <property type="protein sequence ID" value="MXP65180.1"/>
    <property type="molecule type" value="Genomic_DNA"/>
</dbReference>
<dbReference type="AlphaFoldDB" id="A0A845BGG8"/>
<organism evidence="2 3">
    <name type="scientific">Teichococcus coralli</name>
    <dbReference type="NCBI Taxonomy" id="2545983"/>
    <lineage>
        <taxon>Bacteria</taxon>
        <taxon>Pseudomonadati</taxon>
        <taxon>Pseudomonadota</taxon>
        <taxon>Alphaproteobacteria</taxon>
        <taxon>Acetobacterales</taxon>
        <taxon>Roseomonadaceae</taxon>
        <taxon>Roseomonas</taxon>
    </lineage>
</organism>
<sequence>MLGRLLGAITGDAGQVEPKDLGPRFLEALLPGEQVLAAFRTVRDGFALTDWRIILLDRQGVTGSKTEVVSIPYKAIYRFSVEAGGTADLDEELKVWERGGAEPTAFSFRRGTGAAMAAQRVLAERVRGP</sequence>
<evidence type="ECO:0000313" key="3">
    <source>
        <dbReference type="Proteomes" id="UP000460715"/>
    </source>
</evidence>
<reference evidence="2 3" key="1">
    <citation type="submission" date="2019-03" db="EMBL/GenBank/DDBJ databases">
        <title>Roseomonas sp. a novel Roseomonas species isolated from Sea whip Gorgonian.</title>
        <authorList>
            <person name="Li F."/>
            <person name="Pan X."/>
            <person name="Huang S."/>
            <person name="Li Z."/>
            <person name="Meng B."/>
        </authorList>
    </citation>
    <scope>NUCLEOTIDE SEQUENCE [LARGE SCALE GENOMIC DNA]</scope>
    <source>
        <strain evidence="2 3">M0104</strain>
    </source>
</reference>
<dbReference type="SUPFAM" id="SSF50729">
    <property type="entry name" value="PH domain-like"/>
    <property type="match status" value="1"/>
</dbReference>
<evidence type="ECO:0000313" key="2">
    <source>
        <dbReference type="EMBL" id="MXP65180.1"/>
    </source>
</evidence>
<dbReference type="CDD" id="cd13225">
    <property type="entry name" value="PH-like_bacteria"/>
    <property type="match status" value="1"/>
</dbReference>
<dbReference type="InterPro" id="IPR012544">
    <property type="entry name" value="PHb"/>
</dbReference>
<evidence type="ECO:0000259" key="1">
    <source>
        <dbReference type="Pfam" id="PF08000"/>
    </source>
</evidence>
<dbReference type="Gene3D" id="2.30.29.50">
    <property type="entry name" value="Bacterial Pleckstrin homology domain"/>
    <property type="match status" value="1"/>
</dbReference>
<accession>A0A845BGG8</accession>
<feature type="domain" description="Bacterial Pleckstrin homology" evidence="1">
    <location>
        <begin position="7"/>
        <end position="113"/>
    </location>
</feature>
<dbReference type="Proteomes" id="UP000460715">
    <property type="component" value="Unassembled WGS sequence"/>
</dbReference>
<protein>
    <submittedName>
        <fullName evidence="2">PH domain-containing protein</fullName>
    </submittedName>
</protein>
<name>A0A845BGG8_9PROT</name>
<comment type="caution">
    <text evidence="2">The sequence shown here is derived from an EMBL/GenBank/DDBJ whole genome shotgun (WGS) entry which is preliminary data.</text>
</comment>
<dbReference type="RefSeq" id="WP_160938587.1">
    <property type="nucleotide sequence ID" value="NZ_SNVJ01000018.1"/>
</dbReference>
<keyword evidence="3" id="KW-1185">Reference proteome</keyword>
<dbReference type="OrthoDB" id="3199551at2"/>
<dbReference type="Pfam" id="PF08000">
    <property type="entry name" value="bPH_1"/>
    <property type="match status" value="1"/>
</dbReference>